<evidence type="ECO:0000313" key="5">
    <source>
        <dbReference type="EMBL" id="TKB44683.1"/>
    </source>
</evidence>
<comment type="caution">
    <text evidence="5">The sequence shown here is derived from an EMBL/GenBank/DDBJ whole genome shotgun (WGS) entry which is preliminary data.</text>
</comment>
<name>A0A4U1B436_9GAMM</name>
<comment type="pathway">
    <text evidence="1">Lipid metabolism.</text>
</comment>
<evidence type="ECO:0000256" key="3">
    <source>
        <dbReference type="ARBA" id="ARBA00023315"/>
    </source>
</evidence>
<keyword evidence="3 5" id="KW-0012">Acyltransferase</keyword>
<dbReference type="GO" id="GO:0006654">
    <property type="term" value="P:phosphatidic acid biosynthetic process"/>
    <property type="evidence" value="ECO:0007669"/>
    <property type="project" value="TreeGrafter"/>
</dbReference>
<dbReference type="OrthoDB" id="9796839at2"/>
<dbReference type="SMART" id="SM00563">
    <property type="entry name" value="PlsC"/>
    <property type="match status" value="1"/>
</dbReference>
<dbReference type="PANTHER" id="PTHR10434">
    <property type="entry name" value="1-ACYL-SN-GLYCEROL-3-PHOSPHATE ACYLTRANSFERASE"/>
    <property type="match status" value="1"/>
</dbReference>
<dbReference type="InterPro" id="IPR002123">
    <property type="entry name" value="Plipid/glycerol_acylTrfase"/>
</dbReference>
<organism evidence="5 6">
    <name type="scientific">Thalassotalea mangrovi</name>
    <dbReference type="NCBI Taxonomy" id="2572245"/>
    <lineage>
        <taxon>Bacteria</taxon>
        <taxon>Pseudomonadati</taxon>
        <taxon>Pseudomonadota</taxon>
        <taxon>Gammaproteobacteria</taxon>
        <taxon>Alteromonadales</taxon>
        <taxon>Colwelliaceae</taxon>
        <taxon>Thalassotalea</taxon>
    </lineage>
</organism>
<reference evidence="5 6" key="1">
    <citation type="submission" date="2019-04" db="EMBL/GenBank/DDBJ databases">
        <title>Thalassotalea guangxiensis sp. nov., isolated from sediment of the coastal wetland.</title>
        <authorList>
            <person name="Zheng S."/>
            <person name="Zhang D."/>
        </authorList>
    </citation>
    <scope>NUCLEOTIDE SEQUENCE [LARGE SCALE GENOMIC DNA]</scope>
    <source>
        <strain evidence="5 6">ZS-4</strain>
    </source>
</reference>
<feature type="domain" description="Phospholipid/glycerol acyltransferase" evidence="4">
    <location>
        <begin position="46"/>
        <end position="158"/>
    </location>
</feature>
<dbReference type="RefSeq" id="WP_136736217.1">
    <property type="nucleotide sequence ID" value="NZ_SWDB01000027.1"/>
</dbReference>
<accession>A0A4U1B436</accession>
<gene>
    <name evidence="5" type="ORF">E8M12_11135</name>
</gene>
<sequence length="196" mass="22263">MSTFLPVTPDNIPQTQAGFTHWLGRKMLSLSGWQLSGQLPNEKKLLVIVAPHTSNWDFMVGLAAKWALNLKVSFLGKDTLFKGPLGWWMRKLGGIAIDRSAPHGVVGQMVDEFNKREQLLLVIAPEGTRKKVPEWKKGFMFIAKDAQVPVLPVEFDFKHKRIVFHQSRHISSQVEQELDSIKALYSAERAKRPECF</sequence>
<dbReference type="PANTHER" id="PTHR10434:SF9">
    <property type="entry name" value="PHOSPHOLIPID_GLYCEROL ACYLTRANSFERASE DOMAIN-CONTAINING PROTEIN"/>
    <property type="match status" value="1"/>
</dbReference>
<dbReference type="Pfam" id="PF01553">
    <property type="entry name" value="Acyltransferase"/>
    <property type="match status" value="1"/>
</dbReference>
<dbReference type="Proteomes" id="UP000307999">
    <property type="component" value="Unassembled WGS sequence"/>
</dbReference>
<dbReference type="SUPFAM" id="SSF69593">
    <property type="entry name" value="Glycerol-3-phosphate (1)-acyltransferase"/>
    <property type="match status" value="1"/>
</dbReference>
<dbReference type="GO" id="GO:0003841">
    <property type="term" value="F:1-acylglycerol-3-phosphate O-acyltransferase activity"/>
    <property type="evidence" value="ECO:0007669"/>
    <property type="project" value="TreeGrafter"/>
</dbReference>
<dbReference type="EMBL" id="SWDB01000027">
    <property type="protein sequence ID" value="TKB44683.1"/>
    <property type="molecule type" value="Genomic_DNA"/>
</dbReference>
<evidence type="ECO:0000313" key="6">
    <source>
        <dbReference type="Proteomes" id="UP000307999"/>
    </source>
</evidence>
<evidence type="ECO:0000256" key="2">
    <source>
        <dbReference type="ARBA" id="ARBA00022679"/>
    </source>
</evidence>
<evidence type="ECO:0000256" key="1">
    <source>
        <dbReference type="ARBA" id="ARBA00005189"/>
    </source>
</evidence>
<dbReference type="CDD" id="cd07988">
    <property type="entry name" value="LPLAT_ABO13168-like"/>
    <property type="match status" value="1"/>
</dbReference>
<proteinExistence type="predicted"/>
<protein>
    <submittedName>
        <fullName evidence="5">Acyltransferase</fullName>
    </submittedName>
</protein>
<evidence type="ECO:0000259" key="4">
    <source>
        <dbReference type="SMART" id="SM00563"/>
    </source>
</evidence>
<dbReference type="AlphaFoldDB" id="A0A4U1B436"/>
<keyword evidence="2 5" id="KW-0808">Transferase</keyword>
<keyword evidence="6" id="KW-1185">Reference proteome</keyword>